<comment type="caution">
    <text evidence="3">The sequence shown here is derived from an EMBL/GenBank/DDBJ whole genome shotgun (WGS) entry which is preliminary data.</text>
</comment>
<dbReference type="Proteomes" id="UP000266302">
    <property type="component" value="Unassembled WGS sequence"/>
</dbReference>
<proteinExistence type="predicted"/>
<accession>A0A398CDI4</accession>
<dbReference type="RefSeq" id="WP_119108945.1">
    <property type="nucleotide sequence ID" value="NZ_QXJC01000003.1"/>
</dbReference>
<evidence type="ECO:0000256" key="2">
    <source>
        <dbReference type="SAM" id="SignalP"/>
    </source>
</evidence>
<sequence length="736" mass="78584">MTASVSHPRRLSRLLALIGLSAPLLAWASPAGDALQRLQGDTWVNRSFALSDLGFGEDVLLSGYDSRQEFYLPVPRTLHLADASVDFRGRYYKAEEGRTSMLLFVNGKPVHSRRIDTSEGDASQLLKVDVSKPGNGFLRFRVDWLNNVGQRICDVERSTGNVLSVSSDTRFNYRFSSAALTSLADAWLTLPAHPTLLVASRSLNKTAYDTAWRLGVALEQANRRVQVKSFPSPGDMVDTTGWQLPPGLANVPAFAALGQNEAKHALKDEAEVGALVVLGSSLATGDIVVADPALQKQVAAALDALGAQLSADPDATRALATWRSLQTALGAAAVPSHSVRLATLGAHPVIVVAEDAGAKAAGAFADVWRNALTARNVVIAEANAPEVIDQAALRLTNLGGSDANFDVLAHGDWTATLPLAAVAVNGRMPTDLVVDVAAAPGASSTRPVASVFWNNVLLSARRLQADGHPERLDARVPGYALGLSNVVRVSFQRQPYSNDCNETPQAFPVSVLPTSYVRGGDSEPDGTFVGLLPLMSGTPELIIPQAYLADAPTSLMRVVRMAVAAGVTPVRAELVVAAQGAATAPTRPFLAMEAPVDGAKARVEIKDAHLRINGKKTPWLDVNGLAHLSAVEVTRAHDQDGLYWQTLGGQAPVQEKPFVLNRGDIALIGAQGPVSWVDSSNPSASQPPRAGEGAFYEWRRYFSWGVPLVSAALLVLLLLFVWAYRLKRRHSQQKSQ</sequence>
<feature type="signal peptide" evidence="2">
    <location>
        <begin position="1"/>
        <end position="28"/>
    </location>
</feature>
<keyword evidence="1" id="KW-0812">Transmembrane</keyword>
<protein>
    <submittedName>
        <fullName evidence="3">Uncharacterized protein</fullName>
    </submittedName>
</protein>
<gene>
    <name evidence="3" type="ORF">D3F03_08500</name>
</gene>
<organism evidence="3 4">
    <name type="scientific">Simplicispira hankyongi</name>
    <dbReference type="NCBI Taxonomy" id="2315688"/>
    <lineage>
        <taxon>Bacteria</taxon>
        <taxon>Pseudomonadati</taxon>
        <taxon>Pseudomonadota</taxon>
        <taxon>Betaproteobacteria</taxon>
        <taxon>Burkholderiales</taxon>
        <taxon>Comamonadaceae</taxon>
        <taxon>Simplicispira</taxon>
    </lineage>
</organism>
<dbReference type="EMBL" id="QXJC01000003">
    <property type="protein sequence ID" value="RID98280.1"/>
    <property type="molecule type" value="Genomic_DNA"/>
</dbReference>
<keyword evidence="1" id="KW-1133">Transmembrane helix</keyword>
<name>A0A398CDI4_9BURK</name>
<feature type="transmembrane region" description="Helical" evidence="1">
    <location>
        <begin position="701"/>
        <end position="724"/>
    </location>
</feature>
<keyword evidence="2" id="KW-0732">Signal</keyword>
<keyword evidence="4" id="KW-1185">Reference proteome</keyword>
<dbReference type="AlphaFoldDB" id="A0A398CDI4"/>
<reference evidence="3 4" key="1">
    <citation type="submission" date="2018-09" db="EMBL/GenBank/DDBJ databases">
        <title>Draft genome of Simplicispira sp. NY-02.</title>
        <authorList>
            <person name="Im W.T."/>
        </authorList>
    </citation>
    <scope>NUCLEOTIDE SEQUENCE [LARGE SCALE GENOMIC DNA]</scope>
    <source>
        <strain evidence="3 4">NY-02</strain>
    </source>
</reference>
<feature type="chain" id="PRO_5040907136" evidence="2">
    <location>
        <begin position="29"/>
        <end position="736"/>
    </location>
</feature>
<dbReference type="OrthoDB" id="7315676at2"/>
<evidence type="ECO:0000256" key="1">
    <source>
        <dbReference type="SAM" id="Phobius"/>
    </source>
</evidence>
<evidence type="ECO:0000313" key="4">
    <source>
        <dbReference type="Proteomes" id="UP000266302"/>
    </source>
</evidence>
<dbReference type="Gene3D" id="2.60.120.260">
    <property type="entry name" value="Galactose-binding domain-like"/>
    <property type="match status" value="1"/>
</dbReference>
<evidence type="ECO:0000313" key="3">
    <source>
        <dbReference type="EMBL" id="RID98280.1"/>
    </source>
</evidence>
<dbReference type="UniPathway" id="UPA00694"/>
<keyword evidence="1" id="KW-0472">Membrane</keyword>